<dbReference type="Gene3D" id="1.10.472.10">
    <property type="entry name" value="Cyclin-like"/>
    <property type="match status" value="1"/>
</dbReference>
<dbReference type="PANTHER" id="PTHR10026">
    <property type="entry name" value="CYCLIN"/>
    <property type="match status" value="1"/>
</dbReference>
<keyword evidence="2" id="KW-1185">Reference proteome</keyword>
<dbReference type="STRING" id="145388.A0A0D2LI71"/>
<evidence type="ECO:0000313" key="1">
    <source>
        <dbReference type="EMBL" id="KIY91719.1"/>
    </source>
</evidence>
<dbReference type="OrthoDB" id="10266018at2759"/>
<dbReference type="RefSeq" id="XP_013890739.1">
    <property type="nucleotide sequence ID" value="XM_014035285.1"/>
</dbReference>
<dbReference type="InterPro" id="IPR036915">
    <property type="entry name" value="Cyclin-like_sf"/>
</dbReference>
<dbReference type="SUPFAM" id="SSF47954">
    <property type="entry name" value="Cyclin-like"/>
    <property type="match status" value="1"/>
</dbReference>
<dbReference type="GeneID" id="25733986"/>
<dbReference type="KEGG" id="mng:MNEG_16246"/>
<dbReference type="Proteomes" id="UP000054498">
    <property type="component" value="Unassembled WGS sequence"/>
</dbReference>
<sequence length="100" mass="11032">MPKLILEELDTHLLVFSPYLALTKLLAADPQLADLGQNAWAALNDAHRTDLPLVHAPHVLALGCVYLASVVCSRDIRAWLQTLDVDLNQARIDLLTSHTI</sequence>
<accession>A0A0D2LI71</accession>
<dbReference type="GO" id="GO:0016538">
    <property type="term" value="F:cyclin-dependent protein serine/threonine kinase regulator activity"/>
    <property type="evidence" value="ECO:0007669"/>
    <property type="project" value="InterPro"/>
</dbReference>
<organism evidence="1 2">
    <name type="scientific">Monoraphidium neglectum</name>
    <dbReference type="NCBI Taxonomy" id="145388"/>
    <lineage>
        <taxon>Eukaryota</taxon>
        <taxon>Viridiplantae</taxon>
        <taxon>Chlorophyta</taxon>
        <taxon>core chlorophytes</taxon>
        <taxon>Chlorophyceae</taxon>
        <taxon>CS clade</taxon>
        <taxon>Sphaeropleales</taxon>
        <taxon>Selenastraceae</taxon>
        <taxon>Monoraphidium</taxon>
    </lineage>
</organism>
<dbReference type="AlphaFoldDB" id="A0A0D2LI71"/>
<name>A0A0D2LI71_9CHLO</name>
<reference evidence="1 2" key="1">
    <citation type="journal article" date="2013" name="BMC Genomics">
        <title>Reconstruction of the lipid metabolism for the microalga Monoraphidium neglectum from its genome sequence reveals characteristics suitable for biofuel production.</title>
        <authorList>
            <person name="Bogen C."/>
            <person name="Al-Dilaimi A."/>
            <person name="Albersmeier A."/>
            <person name="Wichmann J."/>
            <person name="Grundmann M."/>
            <person name="Rupp O."/>
            <person name="Lauersen K.J."/>
            <person name="Blifernez-Klassen O."/>
            <person name="Kalinowski J."/>
            <person name="Goesmann A."/>
            <person name="Mussgnug J.H."/>
            <person name="Kruse O."/>
        </authorList>
    </citation>
    <scope>NUCLEOTIDE SEQUENCE [LARGE SCALE GENOMIC DNA]</scope>
    <source>
        <strain evidence="1 2">SAG 48.87</strain>
    </source>
</reference>
<gene>
    <name evidence="1" type="ORF">MNEG_16246</name>
</gene>
<dbReference type="GO" id="GO:0006357">
    <property type="term" value="P:regulation of transcription by RNA polymerase II"/>
    <property type="evidence" value="ECO:0007669"/>
    <property type="project" value="InterPro"/>
</dbReference>
<dbReference type="EMBL" id="KK106366">
    <property type="protein sequence ID" value="KIY91719.1"/>
    <property type="molecule type" value="Genomic_DNA"/>
</dbReference>
<proteinExistence type="predicted"/>
<dbReference type="InterPro" id="IPR043198">
    <property type="entry name" value="Cyclin/Ssn8"/>
</dbReference>
<evidence type="ECO:0000313" key="2">
    <source>
        <dbReference type="Proteomes" id="UP000054498"/>
    </source>
</evidence>
<protein>
    <submittedName>
        <fullName evidence="1">Cyclin-C</fullName>
    </submittedName>
</protein>